<sequence length="453" mass="51633">MRVFLPLLFVVGLNAFTFAEDSKEDKKDLPPLDKEVFTVALWKRSLEDVKGPDKPIDEETAAIIKRMKDRGIDYKPDEEGFVWLSSAKNGLRAKPESFTLLEHPVGEVVIRGKDSKPVDVTISLYNRGDDGEIGSKEYVTRMKMWNDLLVGRLGSKRETINENGAVPIKGWLWTVGDSAVYLEGSENRAEKRPEFIRLRFASISAAKDKGGVGRRESFANNVTTDDKGFTFIHGVPMVDQGEKGYCVVATVERVARYYGANIDQHEMAQIADTGENGTNGDAMEKAFQRITGKIHLRTIKLIEFDMRQLDKDVVSYNRAVRAHNKSSDDEVKEYPIDPDDYYINPLHFWHYADKDIFRTMKAGQNGYEHFNSKIKEYVDQGIPLCWTLYLGMFPEKGLPQTYGGHMRLIIGYNEKTHEIYYTDSWGEGHECKTMRADEAYCMTMALYSMMPSQ</sequence>
<evidence type="ECO:0000259" key="2">
    <source>
        <dbReference type="Pfam" id="PF13529"/>
    </source>
</evidence>
<evidence type="ECO:0000313" key="3">
    <source>
        <dbReference type="EMBL" id="MBK1883747.1"/>
    </source>
</evidence>
<reference evidence="3" key="1">
    <citation type="submission" date="2021-01" db="EMBL/GenBank/DDBJ databases">
        <title>Modified the classification status of verrucomicrobia.</title>
        <authorList>
            <person name="Feng X."/>
        </authorList>
    </citation>
    <scope>NUCLEOTIDE SEQUENCE</scope>
    <source>
        <strain evidence="3">KCTC 22041</strain>
    </source>
</reference>
<dbReference type="Pfam" id="PF03412">
    <property type="entry name" value="Peptidase_C39"/>
    <property type="match status" value="1"/>
</dbReference>
<dbReference type="AlphaFoldDB" id="A0A934VVN6"/>
<feature type="domain" description="Peptidase C39" evidence="1">
    <location>
        <begin position="236"/>
        <end position="316"/>
    </location>
</feature>
<protein>
    <submittedName>
        <fullName evidence="3">C39 family peptidase</fullName>
    </submittedName>
</protein>
<evidence type="ECO:0000313" key="4">
    <source>
        <dbReference type="Proteomes" id="UP000603141"/>
    </source>
</evidence>
<dbReference type="Proteomes" id="UP000603141">
    <property type="component" value="Unassembled WGS sequence"/>
</dbReference>
<evidence type="ECO:0000259" key="1">
    <source>
        <dbReference type="Pfam" id="PF03412"/>
    </source>
</evidence>
<name>A0A934VVN6_9BACT</name>
<organism evidence="3 4">
    <name type="scientific">Luteolibacter pohnpeiensis</name>
    <dbReference type="NCBI Taxonomy" id="454153"/>
    <lineage>
        <taxon>Bacteria</taxon>
        <taxon>Pseudomonadati</taxon>
        <taxon>Verrucomicrobiota</taxon>
        <taxon>Verrucomicrobiia</taxon>
        <taxon>Verrucomicrobiales</taxon>
        <taxon>Verrucomicrobiaceae</taxon>
        <taxon>Luteolibacter</taxon>
    </lineage>
</organism>
<keyword evidence="4" id="KW-1185">Reference proteome</keyword>
<dbReference type="Pfam" id="PF13529">
    <property type="entry name" value="Peptidase_C39_2"/>
    <property type="match status" value="1"/>
</dbReference>
<proteinExistence type="predicted"/>
<dbReference type="InterPro" id="IPR005074">
    <property type="entry name" value="Peptidase_C39"/>
</dbReference>
<comment type="caution">
    <text evidence="3">The sequence shown here is derived from an EMBL/GenBank/DDBJ whole genome shotgun (WGS) entry which is preliminary data.</text>
</comment>
<dbReference type="RefSeq" id="WP_200272204.1">
    <property type="nucleotide sequence ID" value="NZ_JAENIJ010000026.1"/>
</dbReference>
<dbReference type="Gene3D" id="3.90.70.10">
    <property type="entry name" value="Cysteine proteinases"/>
    <property type="match status" value="1"/>
</dbReference>
<feature type="domain" description="Peptidase C39-like" evidence="2">
    <location>
        <begin position="347"/>
        <end position="425"/>
    </location>
</feature>
<accession>A0A934VVN6</accession>
<dbReference type="InterPro" id="IPR039564">
    <property type="entry name" value="Peptidase_C39-like"/>
</dbReference>
<dbReference type="EMBL" id="JAENIJ010000026">
    <property type="protein sequence ID" value="MBK1883747.1"/>
    <property type="molecule type" value="Genomic_DNA"/>
</dbReference>
<gene>
    <name evidence="3" type="ORF">JIN85_15115</name>
</gene>